<dbReference type="Gene3D" id="3.80.10.10">
    <property type="entry name" value="Ribonuclease Inhibitor"/>
    <property type="match status" value="1"/>
</dbReference>
<evidence type="ECO:0000256" key="1">
    <source>
        <dbReference type="ARBA" id="ARBA00022614"/>
    </source>
</evidence>
<dbReference type="InterPro" id="IPR001611">
    <property type="entry name" value="Leu-rich_rpt"/>
</dbReference>
<protein>
    <submittedName>
        <fullName evidence="3">Leucine-rich_repeat domain-containing protein</fullName>
    </submittedName>
</protein>
<dbReference type="InterPro" id="IPR032675">
    <property type="entry name" value="LRR_dom_sf"/>
</dbReference>
<keyword evidence="4" id="KW-1185">Reference proteome</keyword>
<name>A0ABP1GIA9_9EUKA</name>
<evidence type="ECO:0000313" key="3">
    <source>
        <dbReference type="EMBL" id="CAL5971008.1"/>
    </source>
</evidence>
<dbReference type="SUPFAM" id="SSF52058">
    <property type="entry name" value="L domain-like"/>
    <property type="match status" value="1"/>
</dbReference>
<organism evidence="3 4">
    <name type="scientific">Hexamita inflata</name>
    <dbReference type="NCBI Taxonomy" id="28002"/>
    <lineage>
        <taxon>Eukaryota</taxon>
        <taxon>Metamonada</taxon>
        <taxon>Diplomonadida</taxon>
        <taxon>Hexamitidae</taxon>
        <taxon>Hexamitinae</taxon>
        <taxon>Hexamita</taxon>
    </lineage>
</organism>
<evidence type="ECO:0000313" key="4">
    <source>
        <dbReference type="Proteomes" id="UP001642409"/>
    </source>
</evidence>
<dbReference type="PROSITE" id="PS51450">
    <property type="entry name" value="LRR"/>
    <property type="match status" value="2"/>
</dbReference>
<dbReference type="Proteomes" id="UP001642409">
    <property type="component" value="Unassembled WGS sequence"/>
</dbReference>
<comment type="caution">
    <text evidence="3">The sequence shown here is derived from an EMBL/GenBank/DDBJ whole genome shotgun (WGS) entry which is preliminary data.</text>
</comment>
<gene>
    <name evidence="3" type="ORF">HINF_LOCUS948</name>
</gene>
<reference evidence="3 4" key="1">
    <citation type="submission" date="2024-07" db="EMBL/GenBank/DDBJ databases">
        <authorList>
            <person name="Akdeniz Z."/>
        </authorList>
    </citation>
    <scope>NUCLEOTIDE SEQUENCE [LARGE SCALE GENOMIC DNA]</scope>
</reference>
<proteinExistence type="predicted"/>
<evidence type="ECO:0000256" key="2">
    <source>
        <dbReference type="ARBA" id="ARBA00022737"/>
    </source>
</evidence>
<dbReference type="InterPro" id="IPR025875">
    <property type="entry name" value="Leu-rich_rpt_4"/>
</dbReference>
<keyword evidence="1" id="KW-0433">Leucine-rich repeat</keyword>
<dbReference type="Pfam" id="PF12799">
    <property type="entry name" value="LRR_4"/>
    <property type="match status" value="1"/>
</dbReference>
<keyword evidence="2" id="KW-0677">Repeat</keyword>
<accession>A0ABP1GIA9</accession>
<dbReference type="EMBL" id="CAXDID020000002">
    <property type="protein sequence ID" value="CAL5971008.1"/>
    <property type="molecule type" value="Genomic_DNA"/>
</dbReference>
<sequence>MSDNNSNIDENEQFFRQFINNDTLDIGGIGEKDTLQNIEFLEHFDHLRHLEFSACANIIPKFKNVTLKELVIIDSAIETLEQLQLENLEHFQLILEEYFQQYSIIVNLQSPKLNFLNIEAYDTVDIGPLRQMTQLTTVYLNCNVLLNIDVLAYLTNLKELHMDNNSILYIYPLKELQQLETLNVTGNLITDFSPIQYHPNFNSYEIADQNKPSKEELILTEKVKNIYQNASLFRQIILKRNNNIKKQQKQTNIAVKEQLRKLQYNMGLFLNQVVKYFQVLQNFDCDNQ</sequence>